<dbReference type="EMBL" id="JACHMV010000001">
    <property type="protein sequence ID" value="MBB4773884.1"/>
    <property type="molecule type" value="Genomic_DNA"/>
</dbReference>
<dbReference type="InterPro" id="IPR009351">
    <property type="entry name" value="AlkZ-like"/>
</dbReference>
<reference evidence="1 2" key="1">
    <citation type="submission" date="2020-08" db="EMBL/GenBank/DDBJ databases">
        <title>Sequencing the genomes of 1000 actinobacteria strains.</title>
        <authorList>
            <person name="Klenk H.-P."/>
        </authorList>
    </citation>
    <scope>NUCLEOTIDE SEQUENCE [LARGE SCALE GENOMIC DNA]</scope>
    <source>
        <strain evidence="1 2">DSM 44772</strain>
    </source>
</reference>
<organism evidence="1 2">
    <name type="scientific">Actinomadura livida</name>
    <dbReference type="NCBI Taxonomy" id="79909"/>
    <lineage>
        <taxon>Bacteria</taxon>
        <taxon>Bacillati</taxon>
        <taxon>Actinomycetota</taxon>
        <taxon>Actinomycetes</taxon>
        <taxon>Streptosporangiales</taxon>
        <taxon>Thermomonosporaceae</taxon>
        <taxon>Actinomadura</taxon>
    </lineage>
</organism>
<name>A0A7W7MXH5_9ACTN</name>
<proteinExistence type="predicted"/>
<evidence type="ECO:0008006" key="3">
    <source>
        <dbReference type="Google" id="ProtNLM"/>
    </source>
</evidence>
<dbReference type="Proteomes" id="UP000549343">
    <property type="component" value="Unassembled WGS sequence"/>
</dbReference>
<evidence type="ECO:0000313" key="1">
    <source>
        <dbReference type="EMBL" id="MBB4773884.1"/>
    </source>
</evidence>
<dbReference type="RefSeq" id="WP_184882249.1">
    <property type="nucleotide sequence ID" value="NZ_BAAAHD010000062.1"/>
</dbReference>
<dbReference type="AlphaFoldDB" id="A0A7W7MXH5"/>
<dbReference type="Pfam" id="PF06224">
    <property type="entry name" value="AlkZ-like"/>
    <property type="match status" value="1"/>
</dbReference>
<dbReference type="PANTHER" id="PTHR38479">
    <property type="entry name" value="LMO0824 PROTEIN"/>
    <property type="match status" value="1"/>
</dbReference>
<gene>
    <name evidence="1" type="ORF">F4557_002302</name>
</gene>
<dbReference type="PANTHER" id="PTHR38479:SF2">
    <property type="entry name" value="WINGED HELIX DNA-BINDING DOMAIN-CONTAINING PROTEIN"/>
    <property type="match status" value="1"/>
</dbReference>
<sequence>MTSVTWAQVLAWRMRRQFVERPADEPAEEVARRLAGVQAQVASAAELAVAVRQARPRQAQAGRADVGRALFDDRSLVKTWTMRGTLHLMPADEVAAYLVLCGAARHWEKPSWQKTFGATPADLEAIAGAATEALAGGAALTREELTAAVVERTGSRHLAEVLGSGWGTLLKPLAWWGVLCHGPAQGTRVTFTAPERWLPGWTGLPAVEDAARTVIRAFLGAHGPATPDMFDNWLMRKLNRKKDVRAWFGAAEDDLATIEVDGVEMYVLREHRDELMATEPSTSVRLLGAFDQYVLGAGTSATYLVPAERRKEVSRAAGWISPVVLYEGRVAGVWEAKDGDVVVKPFEDIPVAQLKDETDRLRALLDSKG</sequence>
<accession>A0A7W7MXH5</accession>
<evidence type="ECO:0000313" key="2">
    <source>
        <dbReference type="Proteomes" id="UP000549343"/>
    </source>
</evidence>
<comment type="caution">
    <text evidence="1">The sequence shown here is derived from an EMBL/GenBank/DDBJ whole genome shotgun (WGS) entry which is preliminary data.</text>
</comment>
<protein>
    <recommendedName>
        <fullName evidence="3">Winged helix DNA-binding domain-containing protein</fullName>
    </recommendedName>
</protein>